<dbReference type="InterPro" id="IPR050493">
    <property type="entry name" value="FAD-dep_Monooxygenase_BioMet"/>
</dbReference>
<organism evidence="8 9">
    <name type="scientific">Pseudocercospora fuligena</name>
    <dbReference type="NCBI Taxonomy" id="685502"/>
    <lineage>
        <taxon>Eukaryota</taxon>
        <taxon>Fungi</taxon>
        <taxon>Dikarya</taxon>
        <taxon>Ascomycota</taxon>
        <taxon>Pezizomycotina</taxon>
        <taxon>Dothideomycetes</taxon>
        <taxon>Dothideomycetidae</taxon>
        <taxon>Mycosphaerellales</taxon>
        <taxon>Mycosphaerellaceae</taxon>
        <taxon>Pseudocercospora</taxon>
    </lineage>
</organism>
<sequence>MPFHSIAIIGAGLTGLSLSIALQRQGIKPKIYETRPEHGSNTPGAVMLSPNGLRSLDHLGIYPRIKSKSYSFSYGYFRSNDHKIVGEYEMGNAERYGYDAMRIHRKVLLDELRDMAQEAGVEILYGKKLVRVLNEDSSGVIFICSDNSEHKTDLLIGADGIHSTVRRHLHPDVKTVFSNIISIITPIPTSAVKFPFEPYDLPSSIHLETCGSFILAPQGAQGEELLLAIQQVTHERDGRAGWDALLNDKEYLYSLMRKNYEKWNSSVQDALDAVDLEKIFVWPFYSVPKLESWRSEAGKVVMLGDAAHAIPPAAGQGINQGFEDVESLALLVAAANEKNVPWDECLEWWQQYRQKRIDHVTWLTIEMNRRRMPGWNGTDVEPIDNSELFGVQIPNDVQRWLESR</sequence>
<proteinExistence type="inferred from homology"/>
<evidence type="ECO:0000259" key="7">
    <source>
        <dbReference type="Pfam" id="PF01494"/>
    </source>
</evidence>
<dbReference type="Pfam" id="PF01494">
    <property type="entry name" value="FAD_binding_3"/>
    <property type="match status" value="1"/>
</dbReference>
<dbReference type="GO" id="GO:0004497">
    <property type="term" value="F:monooxygenase activity"/>
    <property type="evidence" value="ECO:0007669"/>
    <property type="project" value="UniProtKB-KW"/>
</dbReference>
<evidence type="ECO:0000256" key="5">
    <source>
        <dbReference type="ARBA" id="ARBA00023033"/>
    </source>
</evidence>
<keyword evidence="3" id="KW-0274">FAD</keyword>
<dbReference type="SUPFAM" id="SSF51905">
    <property type="entry name" value="FAD/NAD(P)-binding domain"/>
    <property type="match status" value="1"/>
</dbReference>
<dbReference type="PANTHER" id="PTHR13789">
    <property type="entry name" value="MONOOXYGENASE"/>
    <property type="match status" value="1"/>
</dbReference>
<name>A0A8H6R929_9PEZI</name>
<feature type="signal peptide" evidence="6">
    <location>
        <begin position="1"/>
        <end position="19"/>
    </location>
</feature>
<dbReference type="AlphaFoldDB" id="A0A8H6R929"/>
<dbReference type="InterPro" id="IPR002938">
    <property type="entry name" value="FAD-bd"/>
</dbReference>
<keyword evidence="4" id="KW-0560">Oxidoreductase</keyword>
<keyword evidence="2" id="KW-0285">Flavoprotein</keyword>
<dbReference type="GO" id="GO:0071949">
    <property type="term" value="F:FAD binding"/>
    <property type="evidence" value="ECO:0007669"/>
    <property type="project" value="InterPro"/>
</dbReference>
<dbReference type="Proteomes" id="UP000660729">
    <property type="component" value="Unassembled WGS sequence"/>
</dbReference>
<keyword evidence="5 8" id="KW-0503">Monooxygenase</keyword>
<evidence type="ECO:0000256" key="6">
    <source>
        <dbReference type="SAM" id="SignalP"/>
    </source>
</evidence>
<feature type="chain" id="PRO_5034817684" evidence="6">
    <location>
        <begin position="20"/>
        <end position="404"/>
    </location>
</feature>
<keyword evidence="9" id="KW-1185">Reference proteome</keyword>
<evidence type="ECO:0000256" key="4">
    <source>
        <dbReference type="ARBA" id="ARBA00023002"/>
    </source>
</evidence>
<keyword evidence="6" id="KW-0732">Signal</keyword>
<dbReference type="InterPro" id="IPR036188">
    <property type="entry name" value="FAD/NAD-bd_sf"/>
</dbReference>
<evidence type="ECO:0000313" key="8">
    <source>
        <dbReference type="EMBL" id="KAF7188251.1"/>
    </source>
</evidence>
<feature type="domain" description="FAD-binding" evidence="7">
    <location>
        <begin position="6"/>
        <end position="335"/>
    </location>
</feature>
<evidence type="ECO:0000313" key="9">
    <source>
        <dbReference type="Proteomes" id="UP000660729"/>
    </source>
</evidence>
<dbReference type="OrthoDB" id="16820at2759"/>
<protein>
    <submittedName>
        <fullName evidence="8">FAD-dependent monooxygenase OpS4</fullName>
    </submittedName>
</protein>
<comment type="caution">
    <text evidence="8">The sequence shown here is derived from an EMBL/GenBank/DDBJ whole genome shotgun (WGS) entry which is preliminary data.</text>
</comment>
<gene>
    <name evidence="8" type="ORF">HII31_10315</name>
</gene>
<dbReference type="EMBL" id="JABCIY010000211">
    <property type="protein sequence ID" value="KAF7188251.1"/>
    <property type="molecule type" value="Genomic_DNA"/>
</dbReference>
<dbReference type="PRINTS" id="PR00420">
    <property type="entry name" value="RNGMNOXGNASE"/>
</dbReference>
<reference evidence="8" key="1">
    <citation type="submission" date="2020-04" db="EMBL/GenBank/DDBJ databases">
        <title>Draft genome resource of the tomato pathogen Pseudocercospora fuligena.</title>
        <authorList>
            <person name="Zaccaron A."/>
        </authorList>
    </citation>
    <scope>NUCLEOTIDE SEQUENCE</scope>
    <source>
        <strain evidence="8">PF001</strain>
    </source>
</reference>
<dbReference type="PANTHER" id="PTHR13789:SF316">
    <property type="entry name" value="FAD-BINDING DOMAIN-CONTAINING PROTEIN"/>
    <property type="match status" value="1"/>
</dbReference>
<evidence type="ECO:0000256" key="1">
    <source>
        <dbReference type="ARBA" id="ARBA00007992"/>
    </source>
</evidence>
<evidence type="ECO:0000256" key="2">
    <source>
        <dbReference type="ARBA" id="ARBA00022630"/>
    </source>
</evidence>
<feature type="non-terminal residue" evidence="8">
    <location>
        <position position="1"/>
    </location>
</feature>
<comment type="similarity">
    <text evidence="1">Belongs to the paxM FAD-dependent monooxygenase family.</text>
</comment>
<accession>A0A8H6R929</accession>
<evidence type="ECO:0000256" key="3">
    <source>
        <dbReference type="ARBA" id="ARBA00022827"/>
    </source>
</evidence>
<dbReference type="Gene3D" id="3.50.50.60">
    <property type="entry name" value="FAD/NAD(P)-binding domain"/>
    <property type="match status" value="1"/>
</dbReference>